<dbReference type="Gene3D" id="2.30.30.770">
    <property type="match status" value="1"/>
</dbReference>
<name>A0A5A7QRW1_STRAF</name>
<dbReference type="Pfam" id="PF01777">
    <property type="entry name" value="Ribosomal_L27e"/>
    <property type="match status" value="1"/>
</dbReference>
<dbReference type="InterPro" id="IPR008991">
    <property type="entry name" value="Translation_prot_SH3-like_sf"/>
</dbReference>
<proteinExistence type="inferred from homology"/>
<reference evidence="5" key="1">
    <citation type="journal article" date="2019" name="Curr. Biol.">
        <title>Genome Sequence of Striga asiatica Provides Insight into the Evolution of Plant Parasitism.</title>
        <authorList>
            <person name="Yoshida S."/>
            <person name="Kim S."/>
            <person name="Wafula E.K."/>
            <person name="Tanskanen J."/>
            <person name="Kim Y.M."/>
            <person name="Honaas L."/>
            <person name="Yang Z."/>
            <person name="Spallek T."/>
            <person name="Conn C.E."/>
            <person name="Ichihashi Y."/>
            <person name="Cheong K."/>
            <person name="Cui S."/>
            <person name="Der J.P."/>
            <person name="Gundlach H."/>
            <person name="Jiao Y."/>
            <person name="Hori C."/>
            <person name="Ishida J.K."/>
            <person name="Kasahara H."/>
            <person name="Kiba T."/>
            <person name="Kim M.S."/>
            <person name="Koo N."/>
            <person name="Laohavisit A."/>
            <person name="Lee Y.H."/>
            <person name="Lumba S."/>
            <person name="McCourt P."/>
            <person name="Mortimer J.C."/>
            <person name="Mutuku J.M."/>
            <person name="Nomura T."/>
            <person name="Sasaki-Sekimoto Y."/>
            <person name="Seto Y."/>
            <person name="Wang Y."/>
            <person name="Wakatake T."/>
            <person name="Sakakibara H."/>
            <person name="Demura T."/>
            <person name="Yamaguchi S."/>
            <person name="Yoneyama K."/>
            <person name="Manabe R.I."/>
            <person name="Nelson D.C."/>
            <person name="Schulman A.H."/>
            <person name="Timko M.P."/>
            <person name="dePamphilis C.W."/>
            <person name="Choi D."/>
            <person name="Shirasu K."/>
        </authorList>
    </citation>
    <scope>NUCLEOTIDE SEQUENCE [LARGE SCALE GENOMIC DNA]</scope>
    <source>
        <strain evidence="5">cv. UVA1</strain>
    </source>
</reference>
<dbReference type="AlphaFoldDB" id="A0A5A7QRW1"/>
<keyword evidence="3" id="KW-0687">Ribonucleoprotein</keyword>
<organism evidence="4 5">
    <name type="scientific">Striga asiatica</name>
    <name type="common">Asiatic witchweed</name>
    <name type="synonym">Buchnera asiatica</name>
    <dbReference type="NCBI Taxonomy" id="4170"/>
    <lineage>
        <taxon>Eukaryota</taxon>
        <taxon>Viridiplantae</taxon>
        <taxon>Streptophyta</taxon>
        <taxon>Embryophyta</taxon>
        <taxon>Tracheophyta</taxon>
        <taxon>Spermatophyta</taxon>
        <taxon>Magnoliopsida</taxon>
        <taxon>eudicotyledons</taxon>
        <taxon>Gunneridae</taxon>
        <taxon>Pentapetalae</taxon>
        <taxon>asterids</taxon>
        <taxon>lamiids</taxon>
        <taxon>Lamiales</taxon>
        <taxon>Orobanchaceae</taxon>
        <taxon>Buchnereae</taxon>
        <taxon>Striga</taxon>
    </lineage>
</organism>
<dbReference type="InterPro" id="IPR001141">
    <property type="entry name" value="Ribosomal_eL27"/>
</dbReference>
<dbReference type="OrthoDB" id="2365484at2759"/>
<evidence type="ECO:0000313" key="5">
    <source>
        <dbReference type="Proteomes" id="UP000325081"/>
    </source>
</evidence>
<protein>
    <submittedName>
        <fullName evidence="4">60S ribosomal protein L27</fullName>
    </submittedName>
</protein>
<evidence type="ECO:0000256" key="1">
    <source>
        <dbReference type="ARBA" id="ARBA00009124"/>
    </source>
</evidence>
<keyword evidence="2 4" id="KW-0689">Ribosomal protein</keyword>
<accession>A0A5A7QRW1</accession>
<gene>
    <name evidence="4" type="ORF">STAS_25244</name>
</gene>
<keyword evidence="5" id="KW-1185">Reference proteome</keyword>
<dbReference type="GO" id="GO:1990904">
    <property type="term" value="C:ribonucleoprotein complex"/>
    <property type="evidence" value="ECO:0007669"/>
    <property type="project" value="UniProtKB-KW"/>
</dbReference>
<dbReference type="InterPro" id="IPR038655">
    <property type="entry name" value="Ribosomal_eL27_sf"/>
</dbReference>
<evidence type="ECO:0000256" key="3">
    <source>
        <dbReference type="ARBA" id="ARBA00023274"/>
    </source>
</evidence>
<evidence type="ECO:0000313" key="4">
    <source>
        <dbReference type="EMBL" id="GER48095.1"/>
    </source>
</evidence>
<dbReference type="GO" id="GO:0005840">
    <property type="term" value="C:ribosome"/>
    <property type="evidence" value="ECO:0007669"/>
    <property type="project" value="UniProtKB-KW"/>
</dbReference>
<dbReference type="PANTHER" id="PTHR10497">
    <property type="entry name" value="60S RIBOSOMAL PROTEIN L27"/>
    <property type="match status" value="1"/>
</dbReference>
<evidence type="ECO:0000256" key="2">
    <source>
        <dbReference type="ARBA" id="ARBA00022980"/>
    </source>
</evidence>
<dbReference type="CDD" id="cd06090">
    <property type="entry name" value="KOW_RPL27"/>
    <property type="match status" value="1"/>
</dbReference>
<dbReference type="InterPro" id="IPR041991">
    <property type="entry name" value="Ribosomal_eL27_KOW"/>
</dbReference>
<dbReference type="GO" id="GO:0006412">
    <property type="term" value="P:translation"/>
    <property type="evidence" value="ECO:0007669"/>
    <property type="project" value="InterPro"/>
</dbReference>
<comment type="similarity">
    <text evidence="1">Belongs to the eukaryotic ribosomal protein eL27 family.</text>
</comment>
<dbReference type="Proteomes" id="UP000325081">
    <property type="component" value="Unassembled WGS sequence"/>
</dbReference>
<dbReference type="SUPFAM" id="SSF50104">
    <property type="entry name" value="Translation proteins SH3-like domain"/>
    <property type="match status" value="1"/>
</dbReference>
<dbReference type="GO" id="GO:0003735">
    <property type="term" value="F:structural constituent of ribosome"/>
    <property type="evidence" value="ECO:0007669"/>
    <property type="project" value="InterPro"/>
</dbReference>
<sequence length="120" mass="12913">MVKFIKPNKAVVVLQGRHAGHKAAILRNFDDGTCDRPYGHCLVAGVAKYPAKVVRRDSASHIMPTRYTLDVDLKDVVSPDALASRGRKVAGVQGDQGAVGGAVQVREEPLVFLEAPVLRV</sequence>
<comment type="caution">
    <text evidence="4">The sequence shown here is derived from an EMBL/GenBank/DDBJ whole genome shotgun (WGS) entry which is preliminary data.</text>
</comment>
<dbReference type="EMBL" id="BKCP01008181">
    <property type="protein sequence ID" value="GER48095.1"/>
    <property type="molecule type" value="Genomic_DNA"/>
</dbReference>